<evidence type="ECO:0000313" key="10">
    <source>
        <dbReference type="Proteomes" id="UP000812287"/>
    </source>
</evidence>
<feature type="non-terminal residue" evidence="9">
    <location>
        <position position="55"/>
    </location>
</feature>
<keyword evidence="6" id="KW-0325">Glycoprotein</keyword>
<evidence type="ECO:0000313" key="9">
    <source>
        <dbReference type="EMBL" id="KAG7447442.1"/>
    </source>
</evidence>
<dbReference type="GO" id="GO:0009277">
    <property type="term" value="C:fungal-type cell wall"/>
    <property type="evidence" value="ECO:0007669"/>
    <property type="project" value="InterPro"/>
</dbReference>
<dbReference type="GO" id="GO:0005199">
    <property type="term" value="F:structural constituent of cell wall"/>
    <property type="evidence" value="ECO:0007669"/>
    <property type="project" value="InterPro"/>
</dbReference>
<name>A0A9P8AV06_9AGAR</name>
<dbReference type="GeneID" id="66104743"/>
<dbReference type="CDD" id="cd23507">
    <property type="entry name" value="hydrophobin_I"/>
    <property type="match status" value="1"/>
</dbReference>
<dbReference type="RefSeq" id="XP_043040942.1">
    <property type="nucleotide sequence ID" value="XM_043182446.1"/>
</dbReference>
<protein>
    <recommendedName>
        <fullName evidence="8">Hydrophobin</fullName>
    </recommendedName>
</protein>
<keyword evidence="3 8" id="KW-0134">Cell wall</keyword>
<dbReference type="SMART" id="SM00075">
    <property type="entry name" value="HYDRO"/>
    <property type="match status" value="1"/>
</dbReference>
<proteinExistence type="inferred from homology"/>
<dbReference type="InterPro" id="IPR001338">
    <property type="entry name" value="Class_I_Hydrophobin"/>
</dbReference>
<evidence type="ECO:0000256" key="4">
    <source>
        <dbReference type="ARBA" id="ARBA00022525"/>
    </source>
</evidence>
<dbReference type="AlphaFoldDB" id="A0A9P8AV06"/>
<feature type="non-terminal residue" evidence="9">
    <location>
        <position position="1"/>
    </location>
</feature>
<keyword evidence="10" id="KW-1185">Reference proteome</keyword>
<comment type="caution">
    <text evidence="9">The sequence shown here is derived from an EMBL/GenBank/DDBJ whole genome shotgun (WGS) entry which is preliminary data.</text>
</comment>
<gene>
    <name evidence="9" type="ORF">BT62DRAFT_842516</name>
</gene>
<sequence length="55" mass="5321">PAGRCTAGPIRCGNSVQTASSASVAALLALLGVIIQDLKVPVGLTCDPTSTIGVG</sequence>
<evidence type="ECO:0000256" key="8">
    <source>
        <dbReference type="RuleBase" id="RU365009"/>
    </source>
</evidence>
<evidence type="ECO:0000256" key="6">
    <source>
        <dbReference type="ARBA" id="ARBA00023180"/>
    </source>
</evidence>
<keyword evidence="5 8" id="KW-1015">Disulfide bond</keyword>
<dbReference type="EMBL" id="MU250531">
    <property type="protein sequence ID" value="KAG7447442.1"/>
    <property type="molecule type" value="Genomic_DNA"/>
</dbReference>
<evidence type="ECO:0000256" key="3">
    <source>
        <dbReference type="ARBA" id="ARBA00022512"/>
    </source>
</evidence>
<evidence type="ECO:0000256" key="7">
    <source>
        <dbReference type="ARBA" id="ARBA00093546"/>
    </source>
</evidence>
<reference evidence="9" key="1">
    <citation type="submission" date="2020-11" db="EMBL/GenBank/DDBJ databases">
        <title>Adaptations for nitrogen fixation in a non-lichenized fungal sporocarp promotes dispersal by wood-feeding termites.</title>
        <authorList>
            <consortium name="DOE Joint Genome Institute"/>
            <person name="Koch R.A."/>
            <person name="Yoon G."/>
            <person name="Arayal U."/>
            <person name="Lail K."/>
            <person name="Amirebrahimi M."/>
            <person name="Labutti K."/>
            <person name="Lipzen A."/>
            <person name="Riley R."/>
            <person name="Barry K."/>
            <person name="Henrissat B."/>
            <person name="Grigoriev I.V."/>
            <person name="Herr J.R."/>
            <person name="Aime M.C."/>
        </authorList>
    </citation>
    <scope>NUCLEOTIDE SEQUENCE</scope>
    <source>
        <strain evidence="9">MCA 3950</strain>
    </source>
</reference>
<evidence type="ECO:0000256" key="5">
    <source>
        <dbReference type="ARBA" id="ARBA00023157"/>
    </source>
</evidence>
<evidence type="ECO:0000256" key="1">
    <source>
        <dbReference type="ARBA" id="ARBA00004191"/>
    </source>
</evidence>
<comment type="subcellular location">
    <subcellularLocation>
        <location evidence="1 8">Secreted</location>
        <location evidence="1 8">Cell wall</location>
    </subcellularLocation>
</comment>
<accession>A0A9P8AV06</accession>
<evidence type="ECO:0000256" key="2">
    <source>
        <dbReference type="ARBA" id="ARBA00010446"/>
    </source>
</evidence>
<dbReference type="Proteomes" id="UP000812287">
    <property type="component" value="Unassembled WGS sequence"/>
</dbReference>
<dbReference type="Pfam" id="PF01185">
    <property type="entry name" value="Hydrophobin"/>
    <property type="match status" value="1"/>
</dbReference>
<comment type="similarity">
    <text evidence="2 8">Belongs to the fungal hydrophobin family.</text>
</comment>
<keyword evidence="4 8" id="KW-0964">Secreted</keyword>
<organism evidence="9 10">
    <name type="scientific">Guyanagaster necrorhizus</name>
    <dbReference type="NCBI Taxonomy" id="856835"/>
    <lineage>
        <taxon>Eukaryota</taxon>
        <taxon>Fungi</taxon>
        <taxon>Dikarya</taxon>
        <taxon>Basidiomycota</taxon>
        <taxon>Agaricomycotina</taxon>
        <taxon>Agaricomycetes</taxon>
        <taxon>Agaricomycetidae</taxon>
        <taxon>Agaricales</taxon>
        <taxon>Marasmiineae</taxon>
        <taxon>Physalacriaceae</taxon>
        <taxon>Guyanagaster</taxon>
    </lineage>
</organism>
<keyword evidence="8" id="KW-0732">Signal</keyword>
<comment type="subunit">
    <text evidence="7">Self-assembles to form functional amyloid fibrils called rodlets. Self-assembly into fibrillar rodlets occurs spontaneously at hydrophobic:hydrophilic interfaces and the rodlets further associate laterally to form amphipathic monolayers.</text>
</comment>